<dbReference type="GO" id="GO:0016491">
    <property type="term" value="F:oxidoreductase activity"/>
    <property type="evidence" value="ECO:0007669"/>
    <property type="project" value="UniProtKB-KW"/>
</dbReference>
<dbReference type="GO" id="GO:0005829">
    <property type="term" value="C:cytosol"/>
    <property type="evidence" value="ECO:0007669"/>
    <property type="project" value="TreeGrafter"/>
</dbReference>
<organism evidence="3 4">
    <name type="scientific">Oricola thermophila</name>
    <dbReference type="NCBI Taxonomy" id="2742145"/>
    <lineage>
        <taxon>Bacteria</taxon>
        <taxon>Pseudomonadati</taxon>
        <taxon>Pseudomonadota</taxon>
        <taxon>Alphaproteobacteria</taxon>
        <taxon>Hyphomicrobiales</taxon>
        <taxon>Ahrensiaceae</taxon>
        <taxon>Oricola</taxon>
    </lineage>
</organism>
<dbReference type="AlphaFoldDB" id="A0A6N1V937"/>
<dbReference type="Pfam" id="PF00248">
    <property type="entry name" value="Aldo_ket_red"/>
    <property type="match status" value="1"/>
</dbReference>
<sequence>MRKMHMAVQMTLWNGARVPRVGVGCWAIGGRMMSGAVSLNYGEVDDAAALAGLRVADEMGARVFDTAAAYGGGHSEWLLGQAFGGRDDLVIVTKFGHRVDPGTRQFLDERLTPALIRETVDQSRLNLQRDRLDLVLFHVNDFDPAEAGFVFDTLDELRDAGIIGAYGWSTDHVESARAFAGRDGFVAIENDHNIFDRAEPLMAFAKEAGLISLNRLPLAMGLLTGKYRGGKAVGPGDLRAEKLDWMKYFRNGRATPEFATRLEAIRDLLCTGGRSLAQGALGWILAKAPHAIPVPGFKSETQVRDNLGTLEKGPLPDAIMAEIDAVLDA</sequence>
<evidence type="ECO:0000313" key="4">
    <source>
        <dbReference type="Proteomes" id="UP000509367"/>
    </source>
</evidence>
<name>A0A6N1V937_9HYPH</name>
<keyword evidence="1" id="KW-0560">Oxidoreductase</keyword>
<dbReference type="PANTHER" id="PTHR43364:SF4">
    <property type="entry name" value="NAD(P)-LINKED OXIDOREDUCTASE SUPERFAMILY PROTEIN"/>
    <property type="match status" value="1"/>
</dbReference>
<dbReference type="InterPro" id="IPR023210">
    <property type="entry name" value="NADP_OxRdtase_dom"/>
</dbReference>
<feature type="domain" description="NADP-dependent oxidoreductase" evidence="2">
    <location>
        <begin position="22"/>
        <end position="327"/>
    </location>
</feature>
<evidence type="ECO:0000259" key="2">
    <source>
        <dbReference type="Pfam" id="PF00248"/>
    </source>
</evidence>
<dbReference type="CDD" id="cd19086">
    <property type="entry name" value="AKR_AKR11C1"/>
    <property type="match status" value="1"/>
</dbReference>
<accession>A0A6N1V937</accession>
<gene>
    <name evidence="3" type="ORF">HTY61_00335</name>
</gene>
<dbReference type="InterPro" id="IPR036812">
    <property type="entry name" value="NAD(P)_OxRdtase_dom_sf"/>
</dbReference>
<dbReference type="Proteomes" id="UP000509367">
    <property type="component" value="Chromosome"/>
</dbReference>
<dbReference type="InterPro" id="IPR050523">
    <property type="entry name" value="AKR_Detox_Biosynth"/>
</dbReference>
<dbReference type="EMBL" id="CP054836">
    <property type="protein sequence ID" value="QKV17023.1"/>
    <property type="molecule type" value="Genomic_DNA"/>
</dbReference>
<dbReference type="SUPFAM" id="SSF51430">
    <property type="entry name" value="NAD(P)-linked oxidoreductase"/>
    <property type="match status" value="1"/>
</dbReference>
<keyword evidence="4" id="KW-1185">Reference proteome</keyword>
<evidence type="ECO:0000256" key="1">
    <source>
        <dbReference type="ARBA" id="ARBA00023002"/>
    </source>
</evidence>
<protein>
    <submittedName>
        <fullName evidence="3">Aldo/keto reductase</fullName>
    </submittedName>
</protein>
<reference evidence="3 4" key="1">
    <citation type="submission" date="2020-06" db="EMBL/GenBank/DDBJ databases">
        <title>Oricola thermophila sp. nov. isolated from a tidal sediments.</title>
        <authorList>
            <person name="Kwon K.K."/>
            <person name="Yang S.-H."/>
            <person name="Park M.-J."/>
        </authorList>
    </citation>
    <scope>NUCLEOTIDE SEQUENCE [LARGE SCALE GENOMIC DNA]</scope>
    <source>
        <strain evidence="3 4">MEBiC13590</strain>
    </source>
</reference>
<dbReference type="PANTHER" id="PTHR43364">
    <property type="entry name" value="NADH-SPECIFIC METHYLGLYOXAL REDUCTASE-RELATED"/>
    <property type="match status" value="1"/>
</dbReference>
<dbReference type="Gene3D" id="3.20.20.100">
    <property type="entry name" value="NADP-dependent oxidoreductase domain"/>
    <property type="match status" value="1"/>
</dbReference>
<dbReference type="KEGG" id="orm:HTY61_00335"/>
<proteinExistence type="predicted"/>
<evidence type="ECO:0000313" key="3">
    <source>
        <dbReference type="EMBL" id="QKV17023.1"/>
    </source>
</evidence>